<keyword evidence="4 6" id="KW-0378">Hydrolase</keyword>
<keyword evidence="4" id="KW-0460">Magnesium</keyword>
<dbReference type="InterPro" id="IPR000086">
    <property type="entry name" value="NUDIX_hydrolase_dom"/>
</dbReference>
<dbReference type="AlphaFoldDB" id="A0A0G3ESI4"/>
<reference evidence="7" key="1">
    <citation type="submission" date="2015-06" db="EMBL/GenBank/DDBJ databases">
        <authorList>
            <person name="Lim Y.L."/>
            <person name="Ee R."/>
            <person name="Yong D."/>
            <person name="How K.Y."/>
            <person name="Yin W.F."/>
            <person name="Chan K.G."/>
        </authorList>
    </citation>
    <scope>NUCLEOTIDE SEQUENCE [LARGE SCALE GENOMIC DNA]</scope>
    <source>
        <strain evidence="7">DSM 25325</strain>
    </source>
</reference>
<dbReference type="Pfam" id="PF00293">
    <property type="entry name" value="NUDIX"/>
    <property type="match status" value="1"/>
</dbReference>
<evidence type="ECO:0000256" key="3">
    <source>
        <dbReference type="ARBA" id="ARBA00015552"/>
    </source>
</evidence>
<dbReference type="GO" id="GO:0017111">
    <property type="term" value="F:ribonucleoside triphosphate phosphatase activity"/>
    <property type="evidence" value="ECO:0007669"/>
    <property type="project" value="InterPro"/>
</dbReference>
<dbReference type="Proteomes" id="UP000036700">
    <property type="component" value="Chromosome"/>
</dbReference>
<evidence type="ECO:0000256" key="1">
    <source>
        <dbReference type="ARBA" id="ARBA00007608"/>
    </source>
</evidence>
<dbReference type="OrthoDB" id="8594221at2"/>
<sequence length="162" mass="18158">MTQRWKPHVTVAAVIERDGRFLLVEERTPDGLQLNQPAGHLESGESLLEAVVRETREETARAFEPEALLGIYQARGNTPENQEVTYLRFAFVGRVGDPLAGQALDDGIVRTLWATPEQIQAERARHRSPLLMRCVDDYLRGQRYPLELIYTHAAPAAAPEGT</sequence>
<evidence type="ECO:0000256" key="4">
    <source>
        <dbReference type="RuleBase" id="RU364043"/>
    </source>
</evidence>
<dbReference type="GO" id="GO:0017110">
    <property type="term" value="F:nucleoside diphosphate phosphatase activity"/>
    <property type="evidence" value="ECO:0007669"/>
    <property type="project" value="InterPro"/>
</dbReference>
<dbReference type="GO" id="GO:0004787">
    <property type="term" value="F:thiamine diphosphate phosphatase activity"/>
    <property type="evidence" value="ECO:0007669"/>
    <property type="project" value="InterPro"/>
</dbReference>
<dbReference type="RefSeq" id="WP_047215925.1">
    <property type="nucleotide sequence ID" value="NZ_CP011568.3"/>
</dbReference>
<gene>
    <name evidence="4" type="primary">nudJ</name>
    <name evidence="6" type="ORF">ABW99_19190</name>
</gene>
<dbReference type="PROSITE" id="PS51462">
    <property type="entry name" value="NUDIX"/>
    <property type="match status" value="1"/>
</dbReference>
<dbReference type="PATRIC" id="fig|445709.3.peg.4031"/>
<evidence type="ECO:0000313" key="7">
    <source>
        <dbReference type="Proteomes" id="UP000036700"/>
    </source>
</evidence>
<evidence type="ECO:0000256" key="2">
    <source>
        <dbReference type="ARBA" id="ARBA00011245"/>
    </source>
</evidence>
<dbReference type="Gene3D" id="3.90.79.10">
    <property type="entry name" value="Nucleoside Triphosphate Pyrophosphohydrolase"/>
    <property type="match status" value="1"/>
</dbReference>
<dbReference type="PANTHER" id="PTHR43222">
    <property type="entry name" value="NUDIX HYDROLASE 23"/>
    <property type="match status" value="1"/>
</dbReference>
<dbReference type="InterPro" id="IPR015797">
    <property type="entry name" value="NUDIX_hydrolase-like_dom_sf"/>
</dbReference>
<dbReference type="CDD" id="cd03675">
    <property type="entry name" value="NUDIX_Hydrolase"/>
    <property type="match status" value="1"/>
</dbReference>
<dbReference type="EC" id="3.6.1.-" evidence="4"/>
<dbReference type="STRING" id="445709.ABW99_19190"/>
<dbReference type="KEGG" id="ptx:ABW99_19190"/>
<dbReference type="SUPFAM" id="SSF55811">
    <property type="entry name" value="Nudix"/>
    <property type="match status" value="1"/>
</dbReference>
<evidence type="ECO:0000313" key="6">
    <source>
        <dbReference type="EMBL" id="AKJ70018.1"/>
    </source>
</evidence>
<accession>A0A0G3ESI4</accession>
<name>A0A0G3ESI4_9BURK</name>
<comment type="similarity">
    <text evidence="1 4">Belongs to the Nudix hydrolase family. NudJ subfamily.</text>
</comment>
<comment type="subunit">
    <text evidence="2 4">Monomer.</text>
</comment>
<comment type="cofactor">
    <cofactor evidence="4">
        <name>Mg(2+)</name>
        <dbReference type="ChEBI" id="CHEBI:18420"/>
    </cofactor>
</comment>
<proteinExistence type="inferred from homology"/>
<feature type="domain" description="Nudix hydrolase" evidence="5">
    <location>
        <begin position="6"/>
        <end position="136"/>
    </location>
</feature>
<evidence type="ECO:0000259" key="5">
    <source>
        <dbReference type="PROSITE" id="PS51462"/>
    </source>
</evidence>
<dbReference type="PANTHER" id="PTHR43222:SF11">
    <property type="entry name" value="PHOSPHATASE NUDJ"/>
    <property type="match status" value="1"/>
</dbReference>
<keyword evidence="7" id="KW-1185">Reference proteome</keyword>
<protein>
    <recommendedName>
        <fullName evidence="3 4">Phosphatase NudJ</fullName>
        <ecNumber evidence="4">3.6.1.-</ecNumber>
    </recommendedName>
</protein>
<dbReference type="InterPro" id="IPR033713">
    <property type="entry name" value="NudJ"/>
</dbReference>
<dbReference type="EMBL" id="CP011568">
    <property type="protein sequence ID" value="AKJ70018.1"/>
    <property type="molecule type" value="Genomic_DNA"/>
</dbReference>
<organism evidence="6 7">
    <name type="scientific">Pandoraea thiooxydans</name>
    <dbReference type="NCBI Taxonomy" id="445709"/>
    <lineage>
        <taxon>Bacteria</taxon>
        <taxon>Pseudomonadati</taxon>
        <taxon>Pseudomonadota</taxon>
        <taxon>Betaproteobacteria</taxon>
        <taxon>Burkholderiales</taxon>
        <taxon>Burkholderiaceae</taxon>
        <taxon>Pandoraea</taxon>
    </lineage>
</organism>